<protein>
    <recommendedName>
        <fullName evidence="4">F-box domain-containing protein</fullName>
    </recommendedName>
</protein>
<dbReference type="Gene3D" id="3.80.10.10">
    <property type="entry name" value="Ribonuclease Inhibitor"/>
    <property type="match status" value="1"/>
</dbReference>
<organism evidence="2 3">
    <name type="scientific">Mycena rosella</name>
    <name type="common">Pink bonnet</name>
    <name type="synonym">Agaricus rosellus</name>
    <dbReference type="NCBI Taxonomy" id="1033263"/>
    <lineage>
        <taxon>Eukaryota</taxon>
        <taxon>Fungi</taxon>
        <taxon>Dikarya</taxon>
        <taxon>Basidiomycota</taxon>
        <taxon>Agaricomycotina</taxon>
        <taxon>Agaricomycetes</taxon>
        <taxon>Agaricomycetidae</taxon>
        <taxon>Agaricales</taxon>
        <taxon>Marasmiineae</taxon>
        <taxon>Mycenaceae</taxon>
        <taxon>Mycena</taxon>
    </lineage>
</organism>
<evidence type="ECO:0000313" key="3">
    <source>
        <dbReference type="Proteomes" id="UP001221757"/>
    </source>
</evidence>
<dbReference type="Proteomes" id="UP001221757">
    <property type="component" value="Unassembled WGS sequence"/>
</dbReference>
<proteinExistence type="predicted"/>
<dbReference type="InterPro" id="IPR032675">
    <property type="entry name" value="LRR_dom_sf"/>
</dbReference>
<feature type="region of interest" description="Disordered" evidence="1">
    <location>
        <begin position="403"/>
        <end position="425"/>
    </location>
</feature>
<reference evidence="2" key="1">
    <citation type="submission" date="2023-03" db="EMBL/GenBank/DDBJ databases">
        <title>Massive genome expansion in bonnet fungi (Mycena s.s.) driven by repeated elements and novel gene families across ecological guilds.</title>
        <authorList>
            <consortium name="Lawrence Berkeley National Laboratory"/>
            <person name="Harder C.B."/>
            <person name="Miyauchi S."/>
            <person name="Viragh M."/>
            <person name="Kuo A."/>
            <person name="Thoen E."/>
            <person name="Andreopoulos B."/>
            <person name="Lu D."/>
            <person name="Skrede I."/>
            <person name="Drula E."/>
            <person name="Henrissat B."/>
            <person name="Morin E."/>
            <person name="Kohler A."/>
            <person name="Barry K."/>
            <person name="LaButti K."/>
            <person name="Morin E."/>
            <person name="Salamov A."/>
            <person name="Lipzen A."/>
            <person name="Mereny Z."/>
            <person name="Hegedus B."/>
            <person name="Baldrian P."/>
            <person name="Stursova M."/>
            <person name="Weitz H."/>
            <person name="Taylor A."/>
            <person name="Grigoriev I.V."/>
            <person name="Nagy L.G."/>
            <person name="Martin F."/>
            <person name="Kauserud H."/>
        </authorList>
    </citation>
    <scope>NUCLEOTIDE SEQUENCE</scope>
    <source>
        <strain evidence="2">CBHHK067</strain>
    </source>
</reference>
<name>A0AAD7DTC1_MYCRO</name>
<comment type="caution">
    <text evidence="2">The sequence shown here is derived from an EMBL/GenBank/DDBJ whole genome shotgun (WGS) entry which is preliminary data.</text>
</comment>
<dbReference type="SUPFAM" id="SSF52058">
    <property type="entry name" value="L domain-like"/>
    <property type="match status" value="1"/>
</dbReference>
<dbReference type="EMBL" id="JARKIE010000031">
    <property type="protein sequence ID" value="KAJ7697219.1"/>
    <property type="molecule type" value="Genomic_DNA"/>
</dbReference>
<accession>A0AAD7DTC1</accession>
<sequence length="548" mass="61016">MSPPTTYLHLLPVELWIACWTLCSHRQLRRISLVCQLFRSLCLPLVFQDQTFDVAALGRQLTRNNWMDRVRHLHRTAVRLDRLIESPYAHFVRSWKVTLPHSSRISPYHPDIQNIHVFDTTYDRVVTTFCRTLEVYQNLSSLYLQRFTIDTAFRTTLISLPRLQTLTLSECNMVDQHGFLNLGSLTLISPRDLGAPEGPLQIASPDTLRTLTLNLSSPIASLVTGFGPKDLPHLIHLTIDALSVAHLDTLVRFLDKCPRLESLAINSVSGIHPTSPVPHSNTIPLLHTFAGPPSLIQLFVPNRPVSRVTVMGAKWKDNSTDITVACMAISHSTRPLHYLALPCIAPKLDFLISITHLFPELQELTAVVEGYIRGHCGGVFGRRPIVTTVDSESLDLCDDDAFDNPKTDEVSDDEPEEYPTAIPTTGYIPPNLLTSPEMSAFSNSGVREIVRWIVAGQLTLPPSIEVFQLEAEGSVLGLSLAEQQAAVVVLGTLCPGLCQLQFGGSSNHWRRDGGLWKGEVQRTGYRRRTINEDSQKRFMSMAAGATKA</sequence>
<dbReference type="AlphaFoldDB" id="A0AAD7DTC1"/>
<evidence type="ECO:0000256" key="1">
    <source>
        <dbReference type="SAM" id="MobiDB-lite"/>
    </source>
</evidence>
<keyword evidence="3" id="KW-1185">Reference proteome</keyword>
<evidence type="ECO:0000313" key="2">
    <source>
        <dbReference type="EMBL" id="KAJ7697219.1"/>
    </source>
</evidence>
<evidence type="ECO:0008006" key="4">
    <source>
        <dbReference type="Google" id="ProtNLM"/>
    </source>
</evidence>
<gene>
    <name evidence="2" type="ORF">B0H17DRAFT_376541</name>
</gene>